<feature type="region of interest" description="Disordered" evidence="1">
    <location>
        <begin position="17"/>
        <end position="109"/>
    </location>
</feature>
<dbReference type="OrthoDB" id="5348546at2759"/>
<name>A0A8H6XTG3_9AGAR</name>
<feature type="region of interest" description="Disordered" evidence="1">
    <location>
        <begin position="123"/>
        <end position="477"/>
    </location>
</feature>
<dbReference type="AlphaFoldDB" id="A0A8H6XTG3"/>
<evidence type="ECO:0000313" key="3">
    <source>
        <dbReference type="Proteomes" id="UP000620124"/>
    </source>
</evidence>
<evidence type="ECO:0000313" key="2">
    <source>
        <dbReference type="EMBL" id="KAF7347805.1"/>
    </source>
</evidence>
<feature type="compositionally biased region" description="Acidic residues" evidence="1">
    <location>
        <begin position="72"/>
        <end position="83"/>
    </location>
</feature>
<feature type="compositionally biased region" description="Basic and acidic residues" evidence="1">
    <location>
        <begin position="404"/>
        <end position="421"/>
    </location>
</feature>
<evidence type="ECO:0000256" key="1">
    <source>
        <dbReference type="SAM" id="MobiDB-lite"/>
    </source>
</evidence>
<comment type="caution">
    <text evidence="2">The sequence shown here is derived from an EMBL/GenBank/DDBJ whole genome shotgun (WGS) entry which is preliminary data.</text>
</comment>
<reference evidence="2" key="1">
    <citation type="submission" date="2020-05" db="EMBL/GenBank/DDBJ databases">
        <title>Mycena genomes resolve the evolution of fungal bioluminescence.</title>
        <authorList>
            <person name="Tsai I.J."/>
        </authorList>
    </citation>
    <scope>NUCLEOTIDE SEQUENCE</scope>
    <source>
        <strain evidence="2">CCC161011</strain>
    </source>
</reference>
<feature type="compositionally biased region" description="Acidic residues" evidence="1">
    <location>
        <begin position="90"/>
        <end position="99"/>
    </location>
</feature>
<proteinExistence type="predicted"/>
<feature type="compositionally biased region" description="Acidic residues" evidence="1">
    <location>
        <begin position="221"/>
        <end position="231"/>
    </location>
</feature>
<sequence length="613" mass="66831">MLQTDSSPPLLRLLQFTLSPESSLAPTRPRSPKEDYHLSWDPPVDPKVSYPLPSFRSLFTSDDEHPLTSEYDASEYSEPDAAQDDAFLTESEDESDEQDPFFSDSRSAAAGRATLYPGTLFCALPHEQHPPAPSPVPSVIQRNISEPAPSTTKSPPPDTSSPDDRQSSPPPLPDHTSPVLSPISLSVSPMVGSVSPLSALEPLSPLSLPPSSLAGDHDMDMDLESFPDNDEIPTPMESETGLGLFDSSPVPPAVPQPSYTSPNVAITEPEPSASIETIEAVETTSSPKTKEDHVVPEVPDSAMDVDPPAPKKKKKAEAKHQDPQEDAVLPIASVSTDVKTVVHKETTSRLKKAVKTGEKEKEKQVTQQADKGKKRASQPPPRDEVPKSKKARIAQPSEIQSRSKRVEVKPSRRTETKDTQAKGKKAARASARNPPPAPKTKQRKARPRSPSPSVSSSSRSPSVSPEEPAHKPVPELDPELCGMLIECMATSRASSLPMSTLYKSVMQSYPSLKSRGSEDECLELMERVLEGGTVVGGGGGVFGKVQRTGKDDSDPPLEAQWFYVPERDPDQERAQLISSMMPRPAKRTETKKYKQYYFQPLGKISRWDPEDEL</sequence>
<protein>
    <submittedName>
        <fullName evidence="2">Uncharacterized protein</fullName>
    </submittedName>
</protein>
<feature type="compositionally biased region" description="Low complexity" evidence="1">
    <location>
        <begin position="451"/>
        <end position="466"/>
    </location>
</feature>
<dbReference type="Proteomes" id="UP000620124">
    <property type="component" value="Unassembled WGS sequence"/>
</dbReference>
<gene>
    <name evidence="2" type="ORF">MVEN_01538000</name>
</gene>
<feature type="compositionally biased region" description="Basic and acidic residues" evidence="1">
    <location>
        <begin position="355"/>
        <end position="364"/>
    </location>
</feature>
<feature type="compositionally biased region" description="Low complexity" evidence="1">
    <location>
        <begin position="177"/>
        <end position="214"/>
    </location>
</feature>
<keyword evidence="3" id="KW-1185">Reference proteome</keyword>
<accession>A0A8H6XTG3</accession>
<organism evidence="2 3">
    <name type="scientific">Mycena venus</name>
    <dbReference type="NCBI Taxonomy" id="2733690"/>
    <lineage>
        <taxon>Eukaryota</taxon>
        <taxon>Fungi</taxon>
        <taxon>Dikarya</taxon>
        <taxon>Basidiomycota</taxon>
        <taxon>Agaricomycotina</taxon>
        <taxon>Agaricomycetes</taxon>
        <taxon>Agaricomycetidae</taxon>
        <taxon>Agaricales</taxon>
        <taxon>Marasmiineae</taxon>
        <taxon>Mycenaceae</taxon>
        <taxon>Mycena</taxon>
    </lineage>
</organism>
<dbReference type="EMBL" id="JACAZI010000012">
    <property type="protein sequence ID" value="KAF7347805.1"/>
    <property type="molecule type" value="Genomic_DNA"/>
</dbReference>